<reference evidence="3" key="3">
    <citation type="submission" date="2025-08" db="UniProtKB">
        <authorList>
            <consortium name="RefSeq"/>
        </authorList>
    </citation>
    <scope>IDENTIFICATION</scope>
    <source>
        <strain evidence="3">NI907</strain>
    </source>
</reference>
<protein>
    <submittedName>
        <fullName evidence="3">Uncharacterized protein</fullName>
    </submittedName>
</protein>
<keyword evidence="2" id="KW-1185">Reference proteome</keyword>
<evidence type="ECO:0000313" key="2">
    <source>
        <dbReference type="Proteomes" id="UP000515153"/>
    </source>
</evidence>
<organism evidence="2 3">
    <name type="scientific">Pyricularia grisea</name>
    <name type="common">Crabgrass-specific blast fungus</name>
    <name type="synonym">Magnaporthe grisea</name>
    <dbReference type="NCBI Taxonomy" id="148305"/>
    <lineage>
        <taxon>Eukaryota</taxon>
        <taxon>Fungi</taxon>
        <taxon>Dikarya</taxon>
        <taxon>Ascomycota</taxon>
        <taxon>Pezizomycotina</taxon>
        <taxon>Sordariomycetes</taxon>
        <taxon>Sordariomycetidae</taxon>
        <taxon>Magnaporthales</taxon>
        <taxon>Pyriculariaceae</taxon>
        <taxon>Pyricularia</taxon>
    </lineage>
</organism>
<keyword evidence="1" id="KW-1133">Transmembrane helix</keyword>
<sequence length="51" mass="5731">MPSTKSHIVSDDALNKLWIGLVCIEFALVLGVLVLALWARVRPRRQGYNPI</sequence>
<evidence type="ECO:0000256" key="1">
    <source>
        <dbReference type="SAM" id="Phobius"/>
    </source>
</evidence>
<name>A0A6P8AVL2_PYRGI</name>
<dbReference type="AlphaFoldDB" id="A0A6P8AVL2"/>
<reference evidence="3" key="2">
    <citation type="submission" date="2019-10" db="EMBL/GenBank/DDBJ databases">
        <authorList>
            <consortium name="NCBI Genome Project"/>
        </authorList>
    </citation>
    <scope>NUCLEOTIDE SEQUENCE</scope>
    <source>
        <strain evidence="3">NI907</strain>
    </source>
</reference>
<keyword evidence="1" id="KW-0812">Transmembrane</keyword>
<dbReference type="KEGG" id="pgri:PgNI_08918"/>
<keyword evidence="1" id="KW-0472">Membrane</keyword>
<dbReference type="GeneID" id="41963816"/>
<dbReference type="RefSeq" id="XP_030978932.1">
    <property type="nucleotide sequence ID" value="XM_031128908.1"/>
</dbReference>
<proteinExistence type="predicted"/>
<reference evidence="2 3" key="1">
    <citation type="journal article" date="2019" name="Mol. Biol. Evol.">
        <title>Blast fungal genomes show frequent chromosomal changes, gene gains and losses, and effector gene turnover.</title>
        <authorList>
            <person name="Gomez Luciano L.B."/>
            <person name="Jason Tsai I."/>
            <person name="Chuma I."/>
            <person name="Tosa Y."/>
            <person name="Chen Y.H."/>
            <person name="Li J.Y."/>
            <person name="Li M.Y."/>
            <person name="Jade Lu M.Y."/>
            <person name="Nakayashiki H."/>
            <person name="Li W.H."/>
        </authorList>
    </citation>
    <scope>NUCLEOTIDE SEQUENCE [LARGE SCALE GENOMIC DNA]</scope>
    <source>
        <strain evidence="2 3">NI907</strain>
    </source>
</reference>
<gene>
    <name evidence="3" type="ORF">PgNI_08918</name>
</gene>
<dbReference type="Proteomes" id="UP000515153">
    <property type="component" value="Chromosome V"/>
</dbReference>
<evidence type="ECO:0000313" key="3">
    <source>
        <dbReference type="RefSeq" id="XP_030978932.1"/>
    </source>
</evidence>
<accession>A0A6P8AVL2</accession>
<feature type="transmembrane region" description="Helical" evidence="1">
    <location>
        <begin position="17"/>
        <end position="39"/>
    </location>
</feature>